<keyword evidence="2" id="KW-1133">Transmembrane helix</keyword>
<dbReference type="InterPro" id="IPR000653">
    <property type="entry name" value="DegT/StrS_aminotransferase"/>
</dbReference>
<name>A0A087RR33_9ARCH</name>
<dbReference type="Gene3D" id="3.40.640.10">
    <property type="entry name" value="Type I PLP-dependent aspartate aminotransferase-like (Major domain)"/>
    <property type="match status" value="2"/>
</dbReference>
<gene>
    <name evidence="3" type="ORF">SCCGRSA3_02490</name>
</gene>
<accession>A0A087RR33</accession>
<dbReference type="AlphaFoldDB" id="A0A087RR33"/>
<dbReference type="Proteomes" id="UP000029383">
    <property type="component" value="Unassembled WGS sequence"/>
</dbReference>
<organism evidence="3 4">
    <name type="scientific">Marine Group I thaumarchaeote SCGC RSA3</name>
    <dbReference type="NCBI Taxonomy" id="1503183"/>
    <lineage>
        <taxon>Archaea</taxon>
        <taxon>Nitrososphaerota</taxon>
        <taxon>Marine Group I</taxon>
    </lineage>
</organism>
<evidence type="ECO:0000313" key="3">
    <source>
        <dbReference type="EMBL" id="KFM15937.1"/>
    </source>
</evidence>
<dbReference type="PANTHER" id="PTHR30244:SF34">
    <property type="entry name" value="DTDP-4-AMINO-4,6-DIDEOXYGALACTOSE TRANSAMINASE"/>
    <property type="match status" value="1"/>
</dbReference>
<dbReference type="Pfam" id="PF01041">
    <property type="entry name" value="DegT_DnrJ_EryC1"/>
    <property type="match status" value="1"/>
</dbReference>
<keyword evidence="2" id="KW-0472">Membrane</keyword>
<dbReference type="InterPro" id="IPR015424">
    <property type="entry name" value="PyrdxlP-dep_Trfase"/>
</dbReference>
<protein>
    <submittedName>
        <fullName evidence="3">Tetrahydromethanopterin S-methyltransferase subunit A protein</fullName>
        <ecNumber evidence="3">2.1.1.86</ecNumber>
    </submittedName>
</protein>
<dbReference type="EMBL" id="JOTD01000086">
    <property type="protein sequence ID" value="KFM15937.1"/>
    <property type="molecule type" value="Genomic_DNA"/>
</dbReference>
<dbReference type="PATRIC" id="fig|1503183.3.peg.2273"/>
<comment type="caution">
    <text evidence="3">The sequence shown here is derived from an EMBL/GenBank/DDBJ whole genome shotgun (WGS) entry which is preliminary data.</text>
</comment>
<evidence type="ECO:0000313" key="4">
    <source>
        <dbReference type="Proteomes" id="UP000029383"/>
    </source>
</evidence>
<keyword evidence="1" id="KW-0663">Pyridoxal phosphate</keyword>
<evidence type="ECO:0000256" key="2">
    <source>
        <dbReference type="SAM" id="Phobius"/>
    </source>
</evidence>
<sequence length="477" mass="52672">MRSDCLYTVVLRTKFVKIPINTPVLGKEELSAVVSVVKSGGLTSASKDGGKNVQEFEKSVRTFTKSKYAVSVNSGTAALQAALYALDIKKGDEVIVPSFTFVASANAIASTGAKPVFADILKENFTIDPESIAKKIKKHNLSVVEDAAQSLGSTLKGKQTGTFFELGCYSLYPGKVMTSGEGGVIVTNNKKLYDKLQMIRNHGMVKGYDSKIFGLNLRLPEINAAIAKIQIKKLPKFIQSRRRNAKLLSELLSDTKIKIPFEGKNEKFNWSLYTIATKNRDSILKKLNSKGIGAAVYYPTPVHKIPIYKIKSKLANTDWIIGEICKVVLPIKQEFYPGNPNSQIAICTLASISLLDDLKDSGILSNVAILGRLFSENKGIDSMIQYVYENRNIKKIILCGKEVWGHKSGHSLLQLHKNGIDENYRIINSVSPDPYLTVSKDMIEYFQKFFCLSLLISFFFLYSATISSGVRSNSSDA</sequence>
<dbReference type="GO" id="GO:0000271">
    <property type="term" value="P:polysaccharide biosynthetic process"/>
    <property type="evidence" value="ECO:0007669"/>
    <property type="project" value="TreeGrafter"/>
</dbReference>
<feature type="transmembrane region" description="Helical" evidence="2">
    <location>
        <begin position="445"/>
        <end position="464"/>
    </location>
</feature>
<dbReference type="SUPFAM" id="SSF53383">
    <property type="entry name" value="PLP-dependent transferases"/>
    <property type="match status" value="1"/>
</dbReference>
<keyword evidence="4" id="KW-1185">Reference proteome</keyword>
<reference evidence="3 4" key="1">
    <citation type="submission" date="2014-06" db="EMBL/GenBank/DDBJ databases">
        <authorList>
            <person name="Ngugi D.K."/>
            <person name="Blom J."/>
            <person name="Alam I."/>
            <person name="Rashid M."/>
            <person name="Baalawi W."/>
            <person name="Zhang G."/>
            <person name="Hikmawan T."/>
            <person name="Guan Y."/>
            <person name="Antunes A."/>
            <person name="Siam R."/>
            <person name="El-Dorry H."/>
            <person name="Bajic V."/>
            <person name="Stingl U."/>
        </authorList>
    </citation>
    <scope>NUCLEOTIDE SEQUENCE [LARGE SCALE GENOMIC DNA]</scope>
    <source>
        <strain evidence="3">SCGC RSA3</strain>
    </source>
</reference>
<keyword evidence="3" id="KW-0808">Transferase</keyword>
<dbReference type="GO" id="GO:0030170">
    <property type="term" value="F:pyridoxal phosphate binding"/>
    <property type="evidence" value="ECO:0007669"/>
    <property type="project" value="TreeGrafter"/>
</dbReference>
<dbReference type="GO" id="GO:0008168">
    <property type="term" value="F:methyltransferase activity"/>
    <property type="evidence" value="ECO:0007669"/>
    <property type="project" value="UniProtKB-KW"/>
</dbReference>
<dbReference type="InterPro" id="IPR015421">
    <property type="entry name" value="PyrdxlP-dep_Trfase_major"/>
</dbReference>
<dbReference type="GO" id="GO:0008483">
    <property type="term" value="F:transaminase activity"/>
    <property type="evidence" value="ECO:0007669"/>
    <property type="project" value="TreeGrafter"/>
</dbReference>
<dbReference type="CDD" id="cd00616">
    <property type="entry name" value="AHBA_syn"/>
    <property type="match status" value="1"/>
</dbReference>
<proteinExistence type="inferred from homology"/>
<dbReference type="GO" id="GO:0032259">
    <property type="term" value="P:methylation"/>
    <property type="evidence" value="ECO:0007669"/>
    <property type="project" value="UniProtKB-KW"/>
</dbReference>
<evidence type="ECO:0000256" key="1">
    <source>
        <dbReference type="RuleBase" id="RU004508"/>
    </source>
</evidence>
<dbReference type="EC" id="2.1.1.86" evidence="3"/>
<keyword evidence="3" id="KW-0489">Methyltransferase</keyword>
<dbReference type="PANTHER" id="PTHR30244">
    <property type="entry name" value="TRANSAMINASE"/>
    <property type="match status" value="1"/>
</dbReference>
<keyword evidence="2" id="KW-0812">Transmembrane</keyword>
<comment type="similarity">
    <text evidence="1">Belongs to the DegT/DnrJ/EryC1 family.</text>
</comment>